<organism evidence="1 2">
    <name type="scientific">Neptunomonas qingdaonensis</name>
    <dbReference type="NCBI Taxonomy" id="1045558"/>
    <lineage>
        <taxon>Bacteria</taxon>
        <taxon>Pseudomonadati</taxon>
        <taxon>Pseudomonadota</taxon>
        <taxon>Gammaproteobacteria</taxon>
        <taxon>Oceanospirillales</taxon>
        <taxon>Oceanospirillaceae</taxon>
        <taxon>Neptunomonas</taxon>
    </lineage>
</organism>
<gene>
    <name evidence="1" type="ORF">SAMN05216175_107157</name>
</gene>
<accession>A0A1I2SDJ2</accession>
<evidence type="ECO:0000313" key="2">
    <source>
        <dbReference type="Proteomes" id="UP000198623"/>
    </source>
</evidence>
<dbReference type="STRING" id="1045558.SAMN05216175_107157"/>
<keyword evidence="2" id="KW-1185">Reference proteome</keyword>
<reference evidence="2" key="1">
    <citation type="submission" date="2016-10" db="EMBL/GenBank/DDBJ databases">
        <authorList>
            <person name="Varghese N."/>
            <person name="Submissions S."/>
        </authorList>
    </citation>
    <scope>NUCLEOTIDE SEQUENCE [LARGE SCALE GENOMIC DNA]</scope>
    <source>
        <strain evidence="2">CGMCC 1.10971</strain>
    </source>
</reference>
<dbReference type="Proteomes" id="UP000198623">
    <property type="component" value="Unassembled WGS sequence"/>
</dbReference>
<evidence type="ECO:0000313" key="1">
    <source>
        <dbReference type="EMBL" id="SFG49017.1"/>
    </source>
</evidence>
<dbReference type="EMBL" id="FOOU01000007">
    <property type="protein sequence ID" value="SFG49017.1"/>
    <property type="molecule type" value="Genomic_DNA"/>
</dbReference>
<proteinExistence type="predicted"/>
<dbReference type="RefSeq" id="WP_090728360.1">
    <property type="nucleotide sequence ID" value="NZ_FOOU01000007.1"/>
</dbReference>
<dbReference type="OrthoDB" id="6891850at2"/>
<protein>
    <submittedName>
        <fullName evidence="1">Uncharacterized protein</fullName>
    </submittedName>
</protein>
<name>A0A1I2SDJ2_9GAMM</name>
<sequence length="95" mass="10300">MRSWRMKNLGDAMLAGDDLEDIQALFLRAYEQAGSPEDMAIYVRHEAEGRLHCEVKLYFTPASSELAEAVGARCCPSPSVEGLGLLVGSDAALAR</sequence>
<dbReference type="AlphaFoldDB" id="A0A1I2SDJ2"/>